<keyword evidence="2" id="KW-0479">Metal-binding</keyword>
<comment type="subunit">
    <text evidence="2">Monomer. Associates with 30S ribosomal subunit, binds 16S rRNA.</text>
</comment>
<evidence type="ECO:0000256" key="3">
    <source>
        <dbReference type="SAM" id="MobiDB-lite"/>
    </source>
</evidence>
<feature type="binding site" evidence="2">
    <location>
        <position position="287"/>
    </location>
    <ligand>
        <name>Zn(2+)</name>
        <dbReference type="ChEBI" id="CHEBI:29105"/>
    </ligand>
</feature>
<dbReference type="InterPro" id="IPR004881">
    <property type="entry name" value="Ribosome_biogen_GTPase_RsgA"/>
</dbReference>
<keyword evidence="2" id="KW-0862">Zinc</keyword>
<dbReference type="AlphaFoldDB" id="A0A0P1EWS6"/>
<comment type="cofactor">
    <cofactor evidence="2">
        <name>Zn(2+)</name>
        <dbReference type="ChEBI" id="CHEBI:29105"/>
    </cofactor>
    <text evidence="2">Binds 1 zinc ion per subunit.</text>
</comment>
<feature type="binding site" evidence="2">
    <location>
        <begin position="151"/>
        <end position="154"/>
    </location>
    <ligand>
        <name>GTP</name>
        <dbReference type="ChEBI" id="CHEBI:37565"/>
    </ligand>
</feature>
<dbReference type="GO" id="GO:0003924">
    <property type="term" value="F:GTPase activity"/>
    <property type="evidence" value="ECO:0007669"/>
    <property type="project" value="UniProtKB-UniRule"/>
</dbReference>
<keyword evidence="2" id="KW-0547">Nucleotide-binding</keyword>
<dbReference type="GO" id="GO:0005525">
    <property type="term" value="F:GTP binding"/>
    <property type="evidence" value="ECO:0007669"/>
    <property type="project" value="UniProtKB-UniRule"/>
</dbReference>
<sequence>MVRDYGEFLGKTEAPAASPLAALGWRPFFANQVDADELLAHPPVRVTEVHRSSIHVVGDGIDQSLPWVAATTVGDWLMLNRELPTASRVLTRSTEIKRRAAGPGRDVQMIAANLDTAFIVSSCNADFNVARLERFLAVVLEAGVTPVVVLTKKDQAPDWQDYVAQTQAMTDAAVIAVNAKGDEVRSVLAPWCMPGQTVGFLGMSGVGKSTLTNAIGNLSVATGDIRTDDARGRHTTTRRQLFFVPDGPAILDTPGMRELQLTEAASGVGEVFSDLEEIASQCKFRDCAHGGEPGCKVQAGIAAGTIEPERLARWQKLVAEDRVNSESVAQRRKREKGFSRMVNKSIRGKAR</sequence>
<feature type="domain" description="EngC GTPase" evidence="4">
    <location>
        <begin position="112"/>
        <end position="257"/>
    </location>
</feature>
<feature type="region of interest" description="Disordered" evidence="3">
    <location>
        <begin position="325"/>
        <end position="351"/>
    </location>
</feature>
<protein>
    <recommendedName>
        <fullName evidence="2">Small ribosomal subunit biogenesis GTPase RsgA</fullName>
        <ecNumber evidence="2">3.6.1.-</ecNumber>
    </recommendedName>
</protein>
<feature type="binding site" evidence="2">
    <location>
        <position position="282"/>
    </location>
    <ligand>
        <name>Zn(2+)</name>
        <dbReference type="ChEBI" id="CHEBI:29105"/>
    </ligand>
</feature>
<name>A0A0P1EWS6_9RHOB</name>
<dbReference type="EMBL" id="CYRX01000009">
    <property type="protein sequence ID" value="CUH59318.1"/>
    <property type="molecule type" value="Genomic_DNA"/>
</dbReference>
<dbReference type="PANTHER" id="PTHR32120:SF10">
    <property type="entry name" value="SMALL RIBOSOMAL SUBUNIT BIOGENESIS GTPASE RSGA"/>
    <property type="match status" value="1"/>
</dbReference>
<dbReference type="SUPFAM" id="SSF52540">
    <property type="entry name" value="P-loop containing nucleoside triphosphate hydrolases"/>
    <property type="match status" value="1"/>
</dbReference>
<gene>
    <name evidence="2 5" type="primary">rsgA</name>
    <name evidence="5" type="ORF">THS5294_00602</name>
</gene>
<feature type="binding site" evidence="2">
    <location>
        <position position="295"/>
    </location>
    <ligand>
        <name>Zn(2+)</name>
        <dbReference type="ChEBI" id="CHEBI:29105"/>
    </ligand>
</feature>
<comment type="subcellular location">
    <subcellularLocation>
        <location evidence="2">Cytoplasm</location>
    </subcellularLocation>
</comment>
<comment type="similarity">
    <text evidence="2">Belongs to the TRAFAC class YlqF/YawG GTPase family. RsgA subfamily.</text>
</comment>
<keyword evidence="1 2" id="KW-0690">Ribosome biogenesis</keyword>
<keyword evidence="2" id="KW-0694">RNA-binding</keyword>
<proteinExistence type="inferred from homology"/>
<reference evidence="5" key="1">
    <citation type="submission" date="2015-09" db="EMBL/GenBank/DDBJ databases">
        <authorList>
            <consortium name="Swine Surveillance"/>
        </authorList>
    </citation>
    <scope>NUCLEOTIDE SEQUENCE [LARGE SCALE GENOMIC DNA]</scope>
    <source>
        <strain evidence="5">CECT 5294</strain>
    </source>
</reference>
<evidence type="ECO:0000313" key="5">
    <source>
        <dbReference type="EMBL" id="CUH59318.1"/>
    </source>
</evidence>
<dbReference type="Gene3D" id="3.40.50.300">
    <property type="entry name" value="P-loop containing nucleotide triphosphate hydrolases"/>
    <property type="match status" value="1"/>
</dbReference>
<dbReference type="RefSeq" id="WP_058122561.1">
    <property type="nucleotide sequence ID" value="NZ_CYRX01000009.1"/>
</dbReference>
<evidence type="ECO:0000259" key="4">
    <source>
        <dbReference type="PROSITE" id="PS50936"/>
    </source>
</evidence>
<dbReference type="eggNOG" id="COG1162">
    <property type="taxonomic scope" value="Bacteria"/>
</dbReference>
<dbReference type="GO" id="GO:0046872">
    <property type="term" value="F:metal ion binding"/>
    <property type="evidence" value="ECO:0007669"/>
    <property type="project" value="UniProtKB-KW"/>
</dbReference>
<feature type="binding site" evidence="2">
    <location>
        <position position="289"/>
    </location>
    <ligand>
        <name>Zn(2+)</name>
        <dbReference type="ChEBI" id="CHEBI:29105"/>
    </ligand>
</feature>
<keyword evidence="2" id="KW-0963">Cytoplasm</keyword>
<comment type="function">
    <text evidence="2">One of several proteins that assist in the late maturation steps of the functional core of the 30S ribosomal subunit. Helps release RbfA from mature subunits. May play a role in the assembly of ribosomal proteins into the subunit. Circularly permuted GTPase that catalyzes slow GTP hydrolysis, GTPase activity is stimulated by the 30S ribosomal subunit.</text>
</comment>
<dbReference type="STRING" id="266809.PM03_13955"/>
<dbReference type="EC" id="3.6.1.-" evidence="2"/>
<dbReference type="HAMAP" id="MF_01820">
    <property type="entry name" value="GTPase_RsgA"/>
    <property type="match status" value="1"/>
</dbReference>
<evidence type="ECO:0000256" key="1">
    <source>
        <dbReference type="ARBA" id="ARBA00022517"/>
    </source>
</evidence>
<dbReference type="NCBIfam" id="TIGR00157">
    <property type="entry name" value="ribosome small subunit-dependent GTPase A"/>
    <property type="match status" value="1"/>
</dbReference>
<dbReference type="PANTHER" id="PTHR32120">
    <property type="entry name" value="SMALL RIBOSOMAL SUBUNIT BIOGENESIS GTPASE RSGA"/>
    <property type="match status" value="1"/>
</dbReference>
<dbReference type="Proteomes" id="UP000051298">
    <property type="component" value="Unassembled WGS sequence"/>
</dbReference>
<dbReference type="CDD" id="cd01854">
    <property type="entry name" value="YjeQ_EngC"/>
    <property type="match status" value="1"/>
</dbReference>
<evidence type="ECO:0000256" key="2">
    <source>
        <dbReference type="HAMAP-Rule" id="MF_01820"/>
    </source>
</evidence>
<dbReference type="InterPro" id="IPR010914">
    <property type="entry name" value="RsgA_GTPase_dom"/>
</dbReference>
<feature type="binding site" evidence="2">
    <location>
        <begin position="202"/>
        <end position="210"/>
    </location>
    <ligand>
        <name>GTP</name>
        <dbReference type="ChEBI" id="CHEBI:37565"/>
    </ligand>
</feature>
<dbReference type="Pfam" id="PF03193">
    <property type="entry name" value="RsgA_GTPase"/>
    <property type="match status" value="1"/>
</dbReference>
<keyword evidence="2" id="KW-0342">GTP-binding</keyword>
<dbReference type="Gene3D" id="1.10.40.50">
    <property type="entry name" value="Probable gtpase engc, domain 3"/>
    <property type="match status" value="1"/>
</dbReference>
<organism evidence="5">
    <name type="scientific">Thalassobacter stenotrophicus</name>
    <dbReference type="NCBI Taxonomy" id="266809"/>
    <lineage>
        <taxon>Bacteria</taxon>
        <taxon>Pseudomonadati</taxon>
        <taxon>Pseudomonadota</taxon>
        <taxon>Alphaproteobacteria</taxon>
        <taxon>Rhodobacterales</taxon>
        <taxon>Roseobacteraceae</taxon>
        <taxon>Thalassobacter</taxon>
    </lineage>
</organism>
<dbReference type="PROSITE" id="PS50936">
    <property type="entry name" value="ENGC_GTPASE"/>
    <property type="match status" value="1"/>
</dbReference>
<dbReference type="GO" id="GO:0005737">
    <property type="term" value="C:cytoplasm"/>
    <property type="evidence" value="ECO:0007669"/>
    <property type="project" value="UniProtKB-SubCell"/>
</dbReference>
<keyword evidence="2" id="KW-0699">rRNA-binding</keyword>
<dbReference type="InterPro" id="IPR027417">
    <property type="entry name" value="P-loop_NTPase"/>
</dbReference>
<dbReference type="GO" id="GO:0042274">
    <property type="term" value="P:ribosomal small subunit biogenesis"/>
    <property type="evidence" value="ECO:0007669"/>
    <property type="project" value="UniProtKB-UniRule"/>
</dbReference>
<dbReference type="GO" id="GO:0019843">
    <property type="term" value="F:rRNA binding"/>
    <property type="evidence" value="ECO:0007669"/>
    <property type="project" value="UniProtKB-KW"/>
</dbReference>
<keyword evidence="2 5" id="KW-0378">Hydrolase</keyword>
<accession>A0A0P1EWS6</accession>